<dbReference type="RefSeq" id="WP_062286529.1">
    <property type="nucleotide sequence ID" value="NZ_CP013200.1"/>
</dbReference>
<feature type="transmembrane region" description="Helical" evidence="6">
    <location>
        <begin position="612"/>
        <end position="631"/>
    </location>
</feature>
<dbReference type="InterPro" id="IPR002035">
    <property type="entry name" value="VWF_A"/>
</dbReference>
<dbReference type="Proteomes" id="UP000059574">
    <property type="component" value="Chromosome"/>
</dbReference>
<dbReference type="InterPro" id="IPR036465">
    <property type="entry name" value="vWFA_dom_sf"/>
</dbReference>
<evidence type="ECO:0000256" key="2">
    <source>
        <dbReference type="ARBA" id="ARBA00022525"/>
    </source>
</evidence>
<evidence type="ECO:0000313" key="11">
    <source>
        <dbReference type="Proteomes" id="UP000059574"/>
    </source>
</evidence>
<feature type="chain" id="PRO_5006602208" description="VWFA domain-containing protein" evidence="7">
    <location>
        <begin position="35"/>
        <end position="638"/>
    </location>
</feature>
<evidence type="ECO:0000256" key="5">
    <source>
        <dbReference type="SAM" id="MobiDB-lite"/>
    </source>
</evidence>
<name>A0A0S2LWV5_9MICC</name>
<sequence>MLRKNLWRGRKWAGAAAAVAVAGSLAASALPAFASPELLTPPVPALAGAIVSPNPELPQKCGLNLAMVFDMSASMSNSDVSTVKEASTAAVAALQGTATTMGVYSFATFAQQELAATSLASAQGAGSVTNSINALVRPSDTRTWDGGTNWQQGLNIVPASTYDGVIFFTDGDPTFYGPAPLNERGDGASGNGGTGQGGDANIAASLNAAIPEANRLKDAGTRIVSVGVTGANADRLAKISGPVAGSDYFTTNYDELANILKGIATAGCSGTLNVNKAVEAFDSTETTPGEGWVFDAAAEGAEPAVLTTGANGQAGMSLNFPAKAPVKVTIKERQQPGYSVVAKNGFNAVCTRDGRPLPVANTDDAGNIGFEVTAEAGTITSCTVTNKAPIKAWTMEKTSDTAGTVNPGDTITYTVVASNTGEETVDGITFLDDLSDVLDDATFVSGSAKLVVDGGAAAAVADPAGNILTAGPFSLAKGGSAALSYQVQVKDDAYGATLTNAVTGTGSVPPAQCVAADPCTTTDIVPPKPSPTATPTPTETETPTPTETETPTPTETETPTEAPSETGVPTTGAPATTEAVATTAPGTGPASNMETAVTAPGKDLAVTGAGSALPLLLGGLLLAGGTTMLLLRRIRRAH</sequence>
<keyword evidence="1" id="KW-0134">Cell wall</keyword>
<dbReference type="NCBIfam" id="TIGR01451">
    <property type="entry name" value="B_ant_repeat"/>
    <property type="match status" value="1"/>
</dbReference>
<evidence type="ECO:0000256" key="4">
    <source>
        <dbReference type="ARBA" id="ARBA00023088"/>
    </source>
</evidence>
<evidence type="ECO:0000256" key="7">
    <source>
        <dbReference type="SAM" id="SignalP"/>
    </source>
</evidence>
<dbReference type="SUPFAM" id="SSF53300">
    <property type="entry name" value="vWA-like"/>
    <property type="match status" value="1"/>
</dbReference>
<dbReference type="PROSITE" id="PS50234">
    <property type="entry name" value="VWFA"/>
    <property type="match status" value="1"/>
</dbReference>
<evidence type="ECO:0000256" key="3">
    <source>
        <dbReference type="ARBA" id="ARBA00022729"/>
    </source>
</evidence>
<dbReference type="PROSITE" id="PS50847">
    <property type="entry name" value="GRAM_POS_ANCHORING"/>
    <property type="match status" value="1"/>
</dbReference>
<reference evidence="11" key="1">
    <citation type="submission" date="2015-11" db="EMBL/GenBank/DDBJ databases">
        <authorList>
            <person name="Kumar R."/>
            <person name="Singh D."/>
            <person name="Swarnkar M.K."/>
            <person name="Singh A.K."/>
            <person name="Kumar S."/>
        </authorList>
    </citation>
    <scope>NUCLEOTIDE SEQUENCE [LARGE SCALE GENOMIC DNA]</scope>
    <source>
        <strain evidence="11">ERGS4:06</strain>
    </source>
</reference>
<organism evidence="10 11">
    <name type="scientific">Arthrobacter alpinus</name>
    <dbReference type="NCBI Taxonomy" id="656366"/>
    <lineage>
        <taxon>Bacteria</taxon>
        <taxon>Bacillati</taxon>
        <taxon>Actinomycetota</taxon>
        <taxon>Actinomycetes</taxon>
        <taxon>Micrococcales</taxon>
        <taxon>Micrococcaceae</taxon>
        <taxon>Arthrobacter</taxon>
    </lineage>
</organism>
<keyword evidence="2" id="KW-0964">Secreted</keyword>
<dbReference type="CDD" id="cd00198">
    <property type="entry name" value="vWFA"/>
    <property type="match status" value="1"/>
</dbReference>
<dbReference type="InterPro" id="IPR057687">
    <property type="entry name" value="DUF7927"/>
</dbReference>
<gene>
    <name evidence="10" type="ORF">AS189_04600</name>
</gene>
<keyword evidence="6" id="KW-1133">Transmembrane helix</keyword>
<feature type="region of interest" description="Disordered" evidence="5">
    <location>
        <begin position="519"/>
        <end position="574"/>
    </location>
</feature>
<keyword evidence="4" id="KW-0572">Peptidoglycan-anchor</keyword>
<evidence type="ECO:0000259" key="8">
    <source>
        <dbReference type="PROSITE" id="PS50234"/>
    </source>
</evidence>
<feature type="signal peptide" evidence="7">
    <location>
        <begin position="1"/>
        <end position="34"/>
    </location>
</feature>
<proteinExistence type="predicted"/>
<dbReference type="Pfam" id="PF25549">
    <property type="entry name" value="DUF7927"/>
    <property type="match status" value="1"/>
</dbReference>
<dbReference type="InterPro" id="IPR047589">
    <property type="entry name" value="DUF11_rpt"/>
</dbReference>
<accession>A0A0S2LWV5</accession>
<reference evidence="10 11" key="2">
    <citation type="journal article" date="2016" name="J. Biotechnol.">
        <title>Complete genome sequence of Arthrobacter alpinus ERGS4:06, a yellow pigmented bacterium tolerant to cold and radiations isolated from Sikkim Himalaya.</title>
        <authorList>
            <person name="Kumar R."/>
            <person name="Singh D."/>
            <person name="Swarnkar M.K."/>
            <person name="Singh A.K."/>
            <person name="Kumar S."/>
        </authorList>
    </citation>
    <scope>NUCLEOTIDE SEQUENCE [LARGE SCALE GENOMIC DNA]</scope>
    <source>
        <strain evidence="10 11">ERGS4:06</strain>
    </source>
</reference>
<dbReference type="EMBL" id="CP013200">
    <property type="protein sequence ID" value="ALO65900.1"/>
    <property type="molecule type" value="Genomic_DNA"/>
</dbReference>
<evidence type="ECO:0008006" key="12">
    <source>
        <dbReference type="Google" id="ProtNLM"/>
    </source>
</evidence>
<keyword evidence="6" id="KW-0812">Transmembrane</keyword>
<feature type="domain" description="Gram-positive cocci surface proteins LPxTG" evidence="9">
    <location>
        <begin position="604"/>
        <end position="638"/>
    </location>
</feature>
<keyword evidence="6" id="KW-0472">Membrane</keyword>
<dbReference type="Gene3D" id="3.40.50.410">
    <property type="entry name" value="von Willebrand factor, type A domain"/>
    <property type="match status" value="1"/>
</dbReference>
<dbReference type="InterPro" id="IPR019931">
    <property type="entry name" value="LPXTG_anchor"/>
</dbReference>
<evidence type="ECO:0000256" key="6">
    <source>
        <dbReference type="SAM" id="Phobius"/>
    </source>
</evidence>
<dbReference type="AlphaFoldDB" id="A0A0S2LWV5"/>
<dbReference type="SMART" id="SM00327">
    <property type="entry name" value="VWA"/>
    <property type="match status" value="1"/>
</dbReference>
<feature type="domain" description="VWFA" evidence="8">
    <location>
        <begin position="64"/>
        <end position="263"/>
    </location>
</feature>
<evidence type="ECO:0000313" key="10">
    <source>
        <dbReference type="EMBL" id="ALO65900.1"/>
    </source>
</evidence>
<dbReference type="Pfam" id="PF00092">
    <property type="entry name" value="VWA"/>
    <property type="match status" value="1"/>
</dbReference>
<protein>
    <recommendedName>
        <fullName evidence="12">VWFA domain-containing protein</fullName>
    </recommendedName>
</protein>
<feature type="compositionally biased region" description="Low complexity" evidence="5">
    <location>
        <begin position="535"/>
        <end position="574"/>
    </location>
</feature>
<keyword evidence="3 7" id="KW-0732">Signal</keyword>
<evidence type="ECO:0000256" key="1">
    <source>
        <dbReference type="ARBA" id="ARBA00022512"/>
    </source>
</evidence>
<evidence type="ECO:0000259" key="9">
    <source>
        <dbReference type="PROSITE" id="PS50847"/>
    </source>
</evidence>